<dbReference type="Gene3D" id="3.40.395.10">
    <property type="entry name" value="Adenoviral Proteinase, Chain A"/>
    <property type="match status" value="1"/>
</dbReference>
<organism evidence="5 6">
    <name type="scientific">Citrus unshiu</name>
    <name type="common">Satsuma mandarin</name>
    <name type="synonym">Citrus nobilis var. unshiu</name>
    <dbReference type="NCBI Taxonomy" id="55188"/>
    <lineage>
        <taxon>Eukaryota</taxon>
        <taxon>Viridiplantae</taxon>
        <taxon>Streptophyta</taxon>
        <taxon>Embryophyta</taxon>
        <taxon>Tracheophyta</taxon>
        <taxon>Spermatophyta</taxon>
        <taxon>Magnoliopsida</taxon>
        <taxon>eudicotyledons</taxon>
        <taxon>Gunneridae</taxon>
        <taxon>Pentapetalae</taxon>
        <taxon>rosids</taxon>
        <taxon>malvids</taxon>
        <taxon>Sapindales</taxon>
        <taxon>Rutaceae</taxon>
        <taxon>Aurantioideae</taxon>
        <taxon>Citrus</taxon>
    </lineage>
</organism>
<proteinExistence type="inferred from homology"/>
<evidence type="ECO:0000256" key="3">
    <source>
        <dbReference type="ARBA" id="ARBA00022801"/>
    </source>
</evidence>
<evidence type="ECO:0000256" key="2">
    <source>
        <dbReference type="ARBA" id="ARBA00022670"/>
    </source>
</evidence>
<dbReference type="Pfam" id="PF02902">
    <property type="entry name" value="Peptidase_C48"/>
    <property type="match status" value="1"/>
</dbReference>
<evidence type="ECO:0000313" key="5">
    <source>
        <dbReference type="EMBL" id="GAY35007.1"/>
    </source>
</evidence>
<accession>A0A2H5N4X8</accession>
<evidence type="ECO:0000256" key="1">
    <source>
        <dbReference type="ARBA" id="ARBA00005234"/>
    </source>
</evidence>
<dbReference type="Proteomes" id="UP000236630">
    <property type="component" value="Unassembled WGS sequence"/>
</dbReference>
<keyword evidence="6" id="KW-1185">Reference proteome</keyword>
<comment type="caution">
    <text evidence="5">The sequence shown here is derived from an EMBL/GenBank/DDBJ whole genome shotgun (WGS) entry which is preliminary data.</text>
</comment>
<gene>
    <name evidence="5" type="ORF">CUMW_277920</name>
</gene>
<dbReference type="EMBL" id="BDQV01001873">
    <property type="protein sequence ID" value="GAY35007.1"/>
    <property type="molecule type" value="Genomic_DNA"/>
</dbReference>
<evidence type="ECO:0000313" key="6">
    <source>
        <dbReference type="Proteomes" id="UP000236630"/>
    </source>
</evidence>
<sequence length="93" mass="10896">MIYLTGMSRKIAYHETHPDYSEVISKIPWPIMRMRDIPQQKSGGDCGAFLLQYLKVLAHGLDVNSYCQQDHVTKFRQALTVKLFEHRSWKKTL</sequence>
<dbReference type="InterPro" id="IPR038765">
    <property type="entry name" value="Papain-like_cys_pep_sf"/>
</dbReference>
<name>A0A2H5N4X8_CITUN</name>
<protein>
    <recommendedName>
        <fullName evidence="4">Ubiquitin-like protease family profile domain-containing protein</fullName>
    </recommendedName>
</protein>
<keyword evidence="3" id="KW-0378">Hydrolase</keyword>
<reference evidence="5 6" key="1">
    <citation type="journal article" date="2017" name="Front. Genet.">
        <title>Draft sequencing of the heterozygous diploid genome of Satsuma (Citrus unshiu Marc.) using a hybrid assembly approach.</title>
        <authorList>
            <person name="Shimizu T."/>
            <person name="Tanizawa Y."/>
            <person name="Mochizuki T."/>
            <person name="Nagasaki H."/>
            <person name="Yoshioka T."/>
            <person name="Toyoda A."/>
            <person name="Fujiyama A."/>
            <person name="Kaminuma E."/>
            <person name="Nakamura Y."/>
        </authorList>
    </citation>
    <scope>NUCLEOTIDE SEQUENCE [LARGE SCALE GENOMIC DNA]</scope>
    <source>
        <strain evidence="6">cv. Miyagawa wase</strain>
    </source>
</reference>
<keyword evidence="2" id="KW-0645">Protease</keyword>
<comment type="similarity">
    <text evidence="1">Belongs to the peptidase C48 family.</text>
</comment>
<dbReference type="InterPro" id="IPR003653">
    <property type="entry name" value="Peptidase_C48_C"/>
</dbReference>
<evidence type="ECO:0000259" key="4">
    <source>
        <dbReference type="Pfam" id="PF02902"/>
    </source>
</evidence>
<dbReference type="GO" id="GO:0006508">
    <property type="term" value="P:proteolysis"/>
    <property type="evidence" value="ECO:0007669"/>
    <property type="project" value="UniProtKB-KW"/>
</dbReference>
<feature type="domain" description="Ubiquitin-like protease family profile" evidence="4">
    <location>
        <begin position="15"/>
        <end position="86"/>
    </location>
</feature>
<dbReference type="GO" id="GO:0008234">
    <property type="term" value="F:cysteine-type peptidase activity"/>
    <property type="evidence" value="ECO:0007669"/>
    <property type="project" value="InterPro"/>
</dbReference>
<dbReference type="SUPFAM" id="SSF54001">
    <property type="entry name" value="Cysteine proteinases"/>
    <property type="match status" value="1"/>
</dbReference>
<dbReference type="AlphaFoldDB" id="A0A2H5N4X8"/>